<gene>
    <name evidence="1" type="ORF">BACINT_00922</name>
</gene>
<protein>
    <submittedName>
        <fullName evidence="1">Uncharacterized protein</fullName>
    </submittedName>
</protein>
<organism evidence="1 2">
    <name type="scientific">Bacteroides intestinalis DSM 17393</name>
    <dbReference type="NCBI Taxonomy" id="471870"/>
    <lineage>
        <taxon>Bacteria</taxon>
        <taxon>Pseudomonadati</taxon>
        <taxon>Bacteroidota</taxon>
        <taxon>Bacteroidia</taxon>
        <taxon>Bacteroidales</taxon>
        <taxon>Bacteroidaceae</taxon>
        <taxon>Bacteroides</taxon>
    </lineage>
</organism>
<comment type="caution">
    <text evidence="1">The sequence shown here is derived from an EMBL/GenBank/DDBJ whole genome shotgun (WGS) entry which is preliminary data.</text>
</comment>
<evidence type="ECO:0000313" key="1">
    <source>
        <dbReference type="EMBL" id="EDV05838.1"/>
    </source>
</evidence>
<name>B3C8V9_9BACE</name>
<dbReference type="STRING" id="471870.BACINT_00922"/>
<accession>B3C8V9</accession>
<reference evidence="1 2" key="1">
    <citation type="submission" date="2008-04" db="EMBL/GenBank/DDBJ databases">
        <title>Draft genome sequence of Bacteroides intestinalis (DSM 17393).</title>
        <authorList>
            <person name="Sudarsanam P."/>
            <person name="Ley R."/>
            <person name="Guruge J."/>
            <person name="Turnbaugh P.J."/>
            <person name="Mahowald M."/>
            <person name="Liep D."/>
            <person name="Gordon J."/>
        </authorList>
    </citation>
    <scope>NUCLEOTIDE SEQUENCE [LARGE SCALE GENOMIC DNA]</scope>
    <source>
        <strain evidence="1 2">DSM 17393</strain>
    </source>
</reference>
<reference evidence="1 2" key="2">
    <citation type="submission" date="2008-04" db="EMBL/GenBank/DDBJ databases">
        <authorList>
            <person name="Fulton L."/>
            <person name="Clifton S."/>
            <person name="Fulton B."/>
            <person name="Xu J."/>
            <person name="Minx P."/>
            <person name="Pepin K.H."/>
            <person name="Johnson M."/>
            <person name="Thiruvilangam P."/>
            <person name="Bhonagiri V."/>
            <person name="Nash W.E."/>
            <person name="Mardis E.R."/>
            <person name="Wilson R.K."/>
        </authorList>
    </citation>
    <scope>NUCLEOTIDE SEQUENCE [LARGE SCALE GENOMIC DNA]</scope>
    <source>
        <strain evidence="1 2">DSM 17393</strain>
    </source>
</reference>
<dbReference type="AlphaFoldDB" id="B3C8V9"/>
<proteinExistence type="predicted"/>
<dbReference type="Proteomes" id="UP000004596">
    <property type="component" value="Unassembled WGS sequence"/>
</dbReference>
<sequence length="79" mass="8930">MFVRLIRWGKQALAACAGDGEAFEAELSTFFYQGKAAHTERDEPVAGSKPENQMSAFVQDDLYEDSKYEAYQRQDTGEQ</sequence>
<dbReference type="EMBL" id="ABJL02000007">
    <property type="protein sequence ID" value="EDV05838.1"/>
    <property type="molecule type" value="Genomic_DNA"/>
</dbReference>
<evidence type="ECO:0000313" key="2">
    <source>
        <dbReference type="Proteomes" id="UP000004596"/>
    </source>
</evidence>